<dbReference type="OrthoDB" id="40902at2759"/>
<accession>A0A1Y2H828</accession>
<dbReference type="PANTHER" id="PTHR24350">
    <property type="entry name" value="SERINE/THREONINE-PROTEIN KINASE IAL-RELATED"/>
    <property type="match status" value="1"/>
</dbReference>
<gene>
    <name evidence="8" type="ORF">BCR44DRAFT_179171</name>
</gene>
<dbReference type="InterPro" id="IPR000719">
    <property type="entry name" value="Prot_kinase_dom"/>
</dbReference>
<evidence type="ECO:0000259" key="7">
    <source>
        <dbReference type="PROSITE" id="PS50011"/>
    </source>
</evidence>
<keyword evidence="1" id="KW-0723">Serine/threonine-protein kinase</keyword>
<proteinExistence type="predicted"/>
<dbReference type="Proteomes" id="UP000193411">
    <property type="component" value="Unassembled WGS sequence"/>
</dbReference>
<evidence type="ECO:0000256" key="1">
    <source>
        <dbReference type="ARBA" id="ARBA00022527"/>
    </source>
</evidence>
<keyword evidence="3" id="KW-0547">Nucleotide-binding</keyword>
<dbReference type="Gene3D" id="1.10.510.10">
    <property type="entry name" value="Transferase(Phosphotransferase) domain 1"/>
    <property type="match status" value="1"/>
</dbReference>
<evidence type="ECO:0000313" key="9">
    <source>
        <dbReference type="Proteomes" id="UP000193411"/>
    </source>
</evidence>
<name>A0A1Y2H828_9FUNG</name>
<feature type="region of interest" description="Disordered" evidence="6">
    <location>
        <begin position="186"/>
        <end position="281"/>
    </location>
</feature>
<evidence type="ECO:0000256" key="2">
    <source>
        <dbReference type="ARBA" id="ARBA00022679"/>
    </source>
</evidence>
<evidence type="ECO:0000256" key="6">
    <source>
        <dbReference type="SAM" id="MobiDB-lite"/>
    </source>
</evidence>
<keyword evidence="9" id="KW-1185">Reference proteome</keyword>
<keyword evidence="5" id="KW-0067">ATP-binding</keyword>
<keyword evidence="2" id="KW-0808">Transferase</keyword>
<dbReference type="GO" id="GO:0005524">
    <property type="term" value="F:ATP binding"/>
    <property type="evidence" value="ECO:0007669"/>
    <property type="project" value="UniProtKB-KW"/>
</dbReference>
<dbReference type="SUPFAM" id="SSF56112">
    <property type="entry name" value="Protein kinase-like (PK-like)"/>
    <property type="match status" value="1"/>
</dbReference>
<keyword evidence="4" id="KW-0418">Kinase</keyword>
<evidence type="ECO:0000256" key="4">
    <source>
        <dbReference type="ARBA" id="ARBA00022777"/>
    </source>
</evidence>
<evidence type="ECO:0000313" key="8">
    <source>
        <dbReference type="EMBL" id="ORZ30730.1"/>
    </source>
</evidence>
<feature type="compositionally biased region" description="Basic and acidic residues" evidence="6">
    <location>
        <begin position="231"/>
        <end position="240"/>
    </location>
</feature>
<dbReference type="InterPro" id="IPR011009">
    <property type="entry name" value="Kinase-like_dom_sf"/>
</dbReference>
<feature type="compositionally biased region" description="Basic and acidic residues" evidence="6">
    <location>
        <begin position="268"/>
        <end position="281"/>
    </location>
</feature>
<dbReference type="EMBL" id="MCFL01000076">
    <property type="protein sequence ID" value="ORZ30730.1"/>
    <property type="molecule type" value="Genomic_DNA"/>
</dbReference>
<evidence type="ECO:0000256" key="3">
    <source>
        <dbReference type="ARBA" id="ARBA00022741"/>
    </source>
</evidence>
<feature type="compositionally biased region" description="Basic and acidic residues" evidence="6">
    <location>
        <begin position="88"/>
        <end position="105"/>
    </location>
</feature>
<protein>
    <recommendedName>
        <fullName evidence="7">Protein kinase domain-containing protein</fullName>
    </recommendedName>
</protein>
<dbReference type="InterPro" id="IPR030616">
    <property type="entry name" value="Aur-like"/>
</dbReference>
<feature type="compositionally biased region" description="Basic residues" evidence="6">
    <location>
        <begin position="257"/>
        <end position="267"/>
    </location>
</feature>
<organism evidence="8 9">
    <name type="scientific">Catenaria anguillulae PL171</name>
    <dbReference type="NCBI Taxonomy" id="765915"/>
    <lineage>
        <taxon>Eukaryota</taxon>
        <taxon>Fungi</taxon>
        <taxon>Fungi incertae sedis</taxon>
        <taxon>Blastocladiomycota</taxon>
        <taxon>Blastocladiomycetes</taxon>
        <taxon>Blastocladiales</taxon>
        <taxon>Catenariaceae</taxon>
        <taxon>Catenaria</taxon>
    </lineage>
</organism>
<reference evidence="8 9" key="1">
    <citation type="submission" date="2016-07" db="EMBL/GenBank/DDBJ databases">
        <title>Pervasive Adenine N6-methylation of Active Genes in Fungi.</title>
        <authorList>
            <consortium name="DOE Joint Genome Institute"/>
            <person name="Mondo S.J."/>
            <person name="Dannebaum R.O."/>
            <person name="Kuo R.C."/>
            <person name="Labutti K."/>
            <person name="Haridas S."/>
            <person name="Kuo A."/>
            <person name="Salamov A."/>
            <person name="Ahrendt S.R."/>
            <person name="Lipzen A."/>
            <person name="Sullivan W."/>
            <person name="Andreopoulos W.B."/>
            <person name="Clum A."/>
            <person name="Lindquist E."/>
            <person name="Daum C."/>
            <person name="Ramamoorthy G.K."/>
            <person name="Gryganskyi A."/>
            <person name="Culley D."/>
            <person name="Magnuson J.K."/>
            <person name="James T.Y."/>
            <person name="O'Malley M.A."/>
            <person name="Stajich J.E."/>
            <person name="Spatafora J.W."/>
            <person name="Visel A."/>
            <person name="Grigoriev I.V."/>
        </authorList>
    </citation>
    <scope>NUCLEOTIDE SEQUENCE [LARGE SCALE GENOMIC DNA]</scope>
    <source>
        <strain evidence="8 9">PL171</strain>
    </source>
</reference>
<feature type="region of interest" description="Disordered" evidence="6">
    <location>
        <begin position="84"/>
        <end position="105"/>
    </location>
</feature>
<feature type="domain" description="Protein kinase" evidence="7">
    <location>
        <begin position="1"/>
        <end position="78"/>
    </location>
</feature>
<dbReference type="AlphaFoldDB" id="A0A1Y2H828"/>
<evidence type="ECO:0000256" key="5">
    <source>
        <dbReference type="ARBA" id="ARBA00022840"/>
    </source>
</evidence>
<sequence>MVIRGHGIEALTQMTPFGDGVDDDGATVTMITKLDFDPWREPLLNNVSEQAKEFLAALLKRNPAERMTIGEAIQHPWIAGTQSEEMAAQDHQDDLHEGQNDERDTVSSLSAAVGAVSRFLRFDRDSALAIAVEDLLRSIAANTLTATQIHQVFSDVLESFGKKGPGNAKLAAQAQKIFDDPAHRQLKPGGNGLGTHKSAAGSQVAVSESGRDGGVLTKGASMDKPGKRKRDVVGSEKQDMGMDPGVGNTGEAQPTFKKPRGVRRKPADKKGEVDFEMRVHK</sequence>
<comment type="caution">
    <text evidence="8">The sequence shown here is derived from an EMBL/GenBank/DDBJ whole genome shotgun (WGS) entry which is preliminary data.</text>
</comment>
<dbReference type="PROSITE" id="PS50011">
    <property type="entry name" value="PROTEIN_KINASE_DOM"/>
    <property type="match status" value="1"/>
</dbReference>
<dbReference type="GO" id="GO:0004674">
    <property type="term" value="F:protein serine/threonine kinase activity"/>
    <property type="evidence" value="ECO:0007669"/>
    <property type="project" value="UniProtKB-KW"/>
</dbReference>
<dbReference type="STRING" id="765915.A0A1Y2H828"/>